<evidence type="ECO:0000313" key="4">
    <source>
        <dbReference type="Proteomes" id="UP000475532"/>
    </source>
</evidence>
<dbReference type="InterPro" id="IPR008979">
    <property type="entry name" value="Galactose-bd-like_sf"/>
</dbReference>
<accession>A0A6L9QMY9</accession>
<feature type="region of interest" description="Disordered" evidence="1">
    <location>
        <begin position="1"/>
        <end position="72"/>
    </location>
</feature>
<reference evidence="3 4" key="1">
    <citation type="submission" date="2020-01" db="EMBL/GenBank/DDBJ databases">
        <title>Insect and environment-associated Actinomycetes.</title>
        <authorList>
            <person name="Currrie C."/>
            <person name="Chevrette M."/>
            <person name="Carlson C."/>
            <person name="Stubbendieck R."/>
            <person name="Wendt-Pienkowski E."/>
        </authorList>
    </citation>
    <scope>NUCLEOTIDE SEQUENCE [LARGE SCALE GENOMIC DNA]</scope>
    <source>
        <strain evidence="3 4">SID10258</strain>
    </source>
</reference>
<gene>
    <name evidence="3" type="ORF">G3I70_28885</name>
</gene>
<dbReference type="AlphaFoldDB" id="A0A6L9QMY9"/>
<evidence type="ECO:0000259" key="2">
    <source>
        <dbReference type="PROSITE" id="PS50022"/>
    </source>
</evidence>
<dbReference type="EMBL" id="JAAGLI010000772">
    <property type="protein sequence ID" value="NEA26482.1"/>
    <property type="molecule type" value="Genomic_DNA"/>
</dbReference>
<comment type="caution">
    <text evidence="3">The sequence shown here is derived from an EMBL/GenBank/DDBJ whole genome shotgun (WGS) entry which is preliminary data.</text>
</comment>
<dbReference type="PROSITE" id="PS50022">
    <property type="entry name" value="FA58C_3"/>
    <property type="match status" value="1"/>
</dbReference>
<proteinExistence type="predicted"/>
<dbReference type="InterPro" id="IPR000421">
    <property type="entry name" value="FA58C"/>
</dbReference>
<dbReference type="Proteomes" id="UP000475532">
    <property type="component" value="Unassembled WGS sequence"/>
</dbReference>
<feature type="compositionally biased region" description="Low complexity" evidence="1">
    <location>
        <begin position="48"/>
        <end position="61"/>
    </location>
</feature>
<dbReference type="Pfam" id="PF00754">
    <property type="entry name" value="F5_F8_type_C"/>
    <property type="match status" value="1"/>
</dbReference>
<organism evidence="3 4">
    <name type="scientific">Actinomadura bangladeshensis</name>
    <dbReference type="NCBI Taxonomy" id="453573"/>
    <lineage>
        <taxon>Bacteria</taxon>
        <taxon>Bacillati</taxon>
        <taxon>Actinomycetota</taxon>
        <taxon>Actinomycetes</taxon>
        <taxon>Streptosporangiales</taxon>
        <taxon>Thermomonosporaceae</taxon>
        <taxon>Actinomadura</taxon>
    </lineage>
</organism>
<sequence>MTVPGGSTGAALDIEACTGSPQQQWSPPSGGGDTCSATDLARGRTATASSQESSAFPASSAVDGNSGTRWSSAFSDPQWLQVDLGGTHSICGVTLDWETAYGKAFQIQVSNDASTWTTLYSTASGTGGTQTLAVTGSGRYLRMYGTARATQWGYSLWELQVHGT</sequence>
<feature type="domain" description="F5/8 type C" evidence="2">
    <location>
        <begin position="35"/>
        <end position="164"/>
    </location>
</feature>
<evidence type="ECO:0000256" key="1">
    <source>
        <dbReference type="SAM" id="MobiDB-lite"/>
    </source>
</evidence>
<name>A0A6L9QMY9_9ACTN</name>
<protein>
    <submittedName>
        <fullName evidence="3">Discoidin domain-containing protein</fullName>
    </submittedName>
</protein>
<dbReference type="Gene3D" id="2.60.120.260">
    <property type="entry name" value="Galactose-binding domain-like"/>
    <property type="match status" value="1"/>
</dbReference>
<feature type="compositionally biased region" description="Polar residues" evidence="1">
    <location>
        <begin position="62"/>
        <end position="72"/>
    </location>
</feature>
<dbReference type="SUPFAM" id="SSF49785">
    <property type="entry name" value="Galactose-binding domain-like"/>
    <property type="match status" value="1"/>
</dbReference>
<evidence type="ECO:0000313" key="3">
    <source>
        <dbReference type="EMBL" id="NEA26482.1"/>
    </source>
</evidence>